<comment type="caution">
    <text evidence="1">The sequence shown here is derived from an EMBL/GenBank/DDBJ whole genome shotgun (WGS) entry which is preliminary data.</text>
</comment>
<dbReference type="EMBL" id="CAJNOC010004938">
    <property type="protein sequence ID" value="CAF1038108.1"/>
    <property type="molecule type" value="Genomic_DNA"/>
</dbReference>
<evidence type="ECO:0000313" key="2">
    <source>
        <dbReference type="Proteomes" id="UP000663879"/>
    </source>
</evidence>
<keyword evidence="2" id="KW-1185">Reference proteome</keyword>
<evidence type="ECO:0000313" key="1">
    <source>
        <dbReference type="EMBL" id="CAF1038108.1"/>
    </source>
</evidence>
<dbReference type="Proteomes" id="UP000663879">
    <property type="component" value="Unassembled WGS sequence"/>
</dbReference>
<protein>
    <submittedName>
        <fullName evidence="1">Uncharacterized protein</fullName>
    </submittedName>
</protein>
<proteinExistence type="predicted"/>
<name>A0A814JNT6_9BILA</name>
<gene>
    <name evidence="1" type="ORF">OXX778_LOCUS18215</name>
</gene>
<organism evidence="1 2">
    <name type="scientific">Brachionus calyciflorus</name>
    <dbReference type="NCBI Taxonomy" id="104777"/>
    <lineage>
        <taxon>Eukaryota</taxon>
        <taxon>Metazoa</taxon>
        <taxon>Spiralia</taxon>
        <taxon>Gnathifera</taxon>
        <taxon>Rotifera</taxon>
        <taxon>Eurotatoria</taxon>
        <taxon>Monogononta</taxon>
        <taxon>Pseudotrocha</taxon>
        <taxon>Ploima</taxon>
        <taxon>Brachionidae</taxon>
        <taxon>Brachionus</taxon>
    </lineage>
</organism>
<sequence>MTYYDVGFEIKKLRHMTIGKKLNITPKLVILQNGLDIICIDEINDSTLNCSIIAISNEKIDQFEVREFEKVTVFSHTGDMVSFFGNNFSMLNLDIQKVSDLNGYFILPSTEFELDSLLTGFEFLSSRVSEIGIFVYDFENCKNESCKNWIYKSFPYIDKYPNSVNCGSFITINGLNRINLSQPIWVQKGSVIVLYTRYSNPILIDSVNEYEISDYNFDNNITIKIDLKRNLRFCFRALVNQSFYYTKYNYFTEIEFGKDENIKLVDLEAKIVGKNITLIKKINVTNVLELHDLDLTCDQYTYDLNSNCTIELKSQNSNLNFTVDISDKTRMISSLLLNKTMAINFFGFPISMHLLSIDYPFSSSNSFLLTNTEFIFDSYAIGFEFYSQTLCSSCFFITIISFDNMCQFTLSRSECLNKLTTINNYKKIFELTVSAQKGLNMIYLKKPIWVNKGSIVMVRMSSNGYLFYDRTGNAKYSDYRVYMAIDSKSFYTQRLDSVYNYAHYFNVLLDKKLYLTKYYFHHKFQAVGNYSVNVTFDSRILSKTIRILK</sequence>
<dbReference type="AlphaFoldDB" id="A0A814JNT6"/>
<feature type="non-terminal residue" evidence="1">
    <location>
        <position position="1"/>
    </location>
</feature>
<accession>A0A814JNT6</accession>
<reference evidence="1" key="1">
    <citation type="submission" date="2021-02" db="EMBL/GenBank/DDBJ databases">
        <authorList>
            <person name="Nowell W R."/>
        </authorList>
    </citation>
    <scope>NUCLEOTIDE SEQUENCE</scope>
    <source>
        <strain evidence="1">Ploen Becks lab</strain>
    </source>
</reference>